<dbReference type="InterPro" id="IPR001173">
    <property type="entry name" value="Glyco_trans_2-like"/>
</dbReference>
<evidence type="ECO:0000313" key="2">
    <source>
        <dbReference type="EMBL" id="BBB31920.1"/>
    </source>
</evidence>
<dbReference type="EMBL" id="AP017470">
    <property type="protein sequence ID" value="BBB31920.1"/>
    <property type="molecule type" value="Genomic_DNA"/>
</dbReference>
<reference evidence="2 3" key="1">
    <citation type="journal article" date="2012" name="Extremophiles">
        <title>Thermotomaculum hydrothermale gen. nov., sp. nov., a novel heterotrophic thermophile within the phylum Acidobacteria from a deep-sea hydrothermal vent chimney in the Southern Okinawa Trough.</title>
        <authorList>
            <person name="Izumi H."/>
            <person name="Nunoura T."/>
            <person name="Miyazaki M."/>
            <person name="Mino S."/>
            <person name="Toki T."/>
            <person name="Takai K."/>
            <person name="Sako Y."/>
            <person name="Sawabe T."/>
            <person name="Nakagawa S."/>
        </authorList>
    </citation>
    <scope>NUCLEOTIDE SEQUENCE [LARGE SCALE GENOMIC DNA]</scope>
    <source>
        <strain evidence="2 3">AC55</strain>
    </source>
</reference>
<dbReference type="PANTHER" id="PTHR22916:SF3">
    <property type="entry name" value="UDP-GLCNAC:BETAGAL BETA-1,3-N-ACETYLGLUCOSAMINYLTRANSFERASE-LIKE PROTEIN 1"/>
    <property type="match status" value="1"/>
</dbReference>
<dbReference type="RefSeq" id="WP_201328254.1">
    <property type="nucleotide sequence ID" value="NZ_AP017470.1"/>
</dbReference>
<dbReference type="Gene3D" id="3.90.550.10">
    <property type="entry name" value="Spore Coat Polysaccharide Biosynthesis Protein SpsA, Chain A"/>
    <property type="match status" value="1"/>
</dbReference>
<feature type="domain" description="Glycosyltransferase 2-like" evidence="1">
    <location>
        <begin position="3"/>
        <end position="163"/>
    </location>
</feature>
<dbReference type="AlphaFoldDB" id="A0A7R6SYJ7"/>
<dbReference type="GO" id="GO:0016758">
    <property type="term" value="F:hexosyltransferase activity"/>
    <property type="evidence" value="ECO:0007669"/>
    <property type="project" value="UniProtKB-ARBA"/>
</dbReference>
<proteinExistence type="predicted"/>
<dbReference type="PANTHER" id="PTHR22916">
    <property type="entry name" value="GLYCOSYLTRANSFERASE"/>
    <property type="match status" value="1"/>
</dbReference>
<dbReference type="KEGG" id="thyd:TTHT_0301"/>
<dbReference type="Proteomes" id="UP000595564">
    <property type="component" value="Chromosome"/>
</dbReference>
<organism evidence="2 3">
    <name type="scientific">Thermotomaculum hydrothermale</name>
    <dbReference type="NCBI Taxonomy" id="981385"/>
    <lineage>
        <taxon>Bacteria</taxon>
        <taxon>Pseudomonadati</taxon>
        <taxon>Acidobacteriota</taxon>
        <taxon>Holophagae</taxon>
        <taxon>Thermotomaculales</taxon>
        <taxon>Thermotomaculaceae</taxon>
        <taxon>Thermotomaculum</taxon>
    </lineage>
</organism>
<dbReference type="SUPFAM" id="SSF53448">
    <property type="entry name" value="Nucleotide-diphospho-sugar transferases"/>
    <property type="match status" value="1"/>
</dbReference>
<evidence type="ECO:0000259" key="1">
    <source>
        <dbReference type="Pfam" id="PF00535"/>
    </source>
</evidence>
<evidence type="ECO:0000313" key="3">
    <source>
        <dbReference type="Proteomes" id="UP000595564"/>
    </source>
</evidence>
<dbReference type="InterPro" id="IPR029044">
    <property type="entry name" value="Nucleotide-diphossugar_trans"/>
</dbReference>
<sequence>MISFIMMAKNVENYIADAIISLQKENKVEWELIVIDDHSEDKTFEIAQNFAQNDKRIRIYKNKYRGKVLGTNYGFSLSKGDIIKCIDSDDVLLPDFFNFYKEMKNYDAHCHSAYIVDSNLKKLHLYNVNPLLLQKDYSFVLENLVSIPKWSWSFKREIAEKIFPMPESIPFEDVWMSLSIKKNAGGILFIEKPLYLYRQHGNQTFGGIANFSKDVVIFRANRLLRLIEELKKEERIINGFSPDIFNKAILFNKLMAKEKISFAEVLKASLPLSLKLKILLIKKFPLLARYAIVLKWKIDKLVLKK</sequence>
<keyword evidence="3" id="KW-1185">Reference proteome</keyword>
<protein>
    <submittedName>
        <fullName evidence="2">Glycosyl transferase family 2</fullName>
    </submittedName>
</protein>
<keyword evidence="2" id="KW-0808">Transferase</keyword>
<dbReference type="Pfam" id="PF00535">
    <property type="entry name" value="Glycos_transf_2"/>
    <property type="match status" value="1"/>
</dbReference>
<name>A0A7R6SYJ7_9BACT</name>
<accession>A0A7R6SYJ7</accession>
<gene>
    <name evidence="2" type="ORF">TTHT_0301</name>
</gene>